<evidence type="ECO:0000313" key="6">
    <source>
        <dbReference type="Proteomes" id="UP000575898"/>
    </source>
</evidence>
<dbReference type="SUPFAM" id="SSF160246">
    <property type="entry name" value="EspE N-terminal domain-like"/>
    <property type="match status" value="1"/>
</dbReference>
<dbReference type="Proteomes" id="UP000575898">
    <property type="component" value="Unassembled WGS sequence"/>
</dbReference>
<dbReference type="InterPro" id="IPR037257">
    <property type="entry name" value="T2SS_E_N_sf"/>
</dbReference>
<dbReference type="GO" id="GO:0005886">
    <property type="term" value="C:plasma membrane"/>
    <property type="evidence" value="ECO:0007669"/>
    <property type="project" value="TreeGrafter"/>
</dbReference>
<gene>
    <name evidence="5" type="ORF">HNQ59_002404</name>
</gene>
<comment type="caution">
    <text evidence="5">The sequence shown here is derived from an EMBL/GenBank/DDBJ whole genome shotgun (WGS) entry which is preliminary data.</text>
</comment>
<keyword evidence="6" id="KW-1185">Reference proteome</keyword>
<dbReference type="Gene3D" id="3.40.50.300">
    <property type="entry name" value="P-loop containing nucleotide triphosphate hydrolases"/>
    <property type="match status" value="1"/>
</dbReference>
<dbReference type="InterPro" id="IPR003593">
    <property type="entry name" value="AAA+_ATPase"/>
</dbReference>
<name>A0A840MRP4_9PROT</name>
<evidence type="ECO:0000259" key="4">
    <source>
        <dbReference type="PROSITE" id="PS00662"/>
    </source>
</evidence>
<protein>
    <submittedName>
        <fullName evidence="5">General secretion pathway protein E</fullName>
    </submittedName>
</protein>
<feature type="domain" description="Bacterial type II secretion system protein E" evidence="4">
    <location>
        <begin position="401"/>
        <end position="415"/>
    </location>
</feature>
<dbReference type="Gene3D" id="3.30.450.90">
    <property type="match status" value="1"/>
</dbReference>
<dbReference type="GO" id="GO:0005524">
    <property type="term" value="F:ATP binding"/>
    <property type="evidence" value="ECO:0007669"/>
    <property type="project" value="UniProtKB-KW"/>
</dbReference>
<keyword evidence="2" id="KW-0547">Nucleotide-binding</keyword>
<dbReference type="PROSITE" id="PS00662">
    <property type="entry name" value="T2SP_E"/>
    <property type="match status" value="1"/>
</dbReference>
<dbReference type="InterPro" id="IPR007831">
    <property type="entry name" value="T2SS_GspE_N"/>
</dbReference>
<keyword evidence="3" id="KW-0067">ATP-binding</keyword>
<dbReference type="RefSeq" id="WP_184039405.1">
    <property type="nucleotide sequence ID" value="NZ_JACHHY010000014.1"/>
</dbReference>
<dbReference type="PANTHER" id="PTHR30258">
    <property type="entry name" value="TYPE II SECRETION SYSTEM PROTEIN GSPE-RELATED"/>
    <property type="match status" value="1"/>
</dbReference>
<proteinExistence type="inferred from homology"/>
<accession>A0A840MRP4</accession>
<dbReference type="SMART" id="SM00382">
    <property type="entry name" value="AAA"/>
    <property type="match status" value="1"/>
</dbReference>
<dbReference type="InterPro" id="IPR001482">
    <property type="entry name" value="T2SS/T4SS_dom"/>
</dbReference>
<dbReference type="Pfam" id="PF05157">
    <property type="entry name" value="MshEN"/>
    <property type="match status" value="1"/>
</dbReference>
<dbReference type="Pfam" id="PF00437">
    <property type="entry name" value="T2SSE"/>
    <property type="match status" value="1"/>
</dbReference>
<dbReference type="SUPFAM" id="SSF52540">
    <property type="entry name" value="P-loop containing nucleoside triphosphate hydrolases"/>
    <property type="match status" value="1"/>
</dbReference>
<evidence type="ECO:0000256" key="2">
    <source>
        <dbReference type="ARBA" id="ARBA00022741"/>
    </source>
</evidence>
<dbReference type="Gene3D" id="3.30.300.160">
    <property type="entry name" value="Type II secretion system, protein E, N-terminal domain"/>
    <property type="match status" value="1"/>
</dbReference>
<dbReference type="AlphaFoldDB" id="A0A840MRP4"/>
<dbReference type="PANTHER" id="PTHR30258:SF13">
    <property type="entry name" value="SECRETION PATHWAY ATPASE-RELATED"/>
    <property type="match status" value="1"/>
</dbReference>
<evidence type="ECO:0000313" key="5">
    <source>
        <dbReference type="EMBL" id="MBB5019106.1"/>
    </source>
</evidence>
<evidence type="ECO:0000256" key="1">
    <source>
        <dbReference type="ARBA" id="ARBA00006611"/>
    </source>
</evidence>
<dbReference type="GO" id="GO:0016887">
    <property type="term" value="F:ATP hydrolysis activity"/>
    <property type="evidence" value="ECO:0007669"/>
    <property type="project" value="TreeGrafter"/>
</dbReference>
<comment type="similarity">
    <text evidence="1">Belongs to the GSP E family.</text>
</comment>
<dbReference type="InterPro" id="IPR027417">
    <property type="entry name" value="P-loop_NTPase"/>
</dbReference>
<reference evidence="5 6" key="1">
    <citation type="submission" date="2020-08" db="EMBL/GenBank/DDBJ databases">
        <title>Genomic Encyclopedia of Type Strains, Phase IV (KMG-IV): sequencing the most valuable type-strain genomes for metagenomic binning, comparative biology and taxonomic classification.</title>
        <authorList>
            <person name="Goeker M."/>
        </authorList>
    </citation>
    <scope>NUCLEOTIDE SEQUENCE [LARGE SCALE GENOMIC DNA]</scope>
    <source>
        <strain evidence="5 6">DSM 27165</strain>
    </source>
</reference>
<evidence type="ECO:0000256" key="3">
    <source>
        <dbReference type="ARBA" id="ARBA00022840"/>
    </source>
</evidence>
<dbReference type="CDD" id="cd01129">
    <property type="entry name" value="PulE-GspE-like"/>
    <property type="match status" value="1"/>
</dbReference>
<dbReference type="FunFam" id="3.40.50.300:FF:000398">
    <property type="entry name" value="Type IV pilus assembly ATPase PilB"/>
    <property type="match status" value="1"/>
</dbReference>
<organism evidence="5 6">
    <name type="scientific">Chitinivorax tropicus</name>
    <dbReference type="NCBI Taxonomy" id="714531"/>
    <lineage>
        <taxon>Bacteria</taxon>
        <taxon>Pseudomonadati</taxon>
        <taxon>Pseudomonadota</taxon>
        <taxon>Betaproteobacteria</taxon>
        <taxon>Chitinivorax</taxon>
    </lineage>
</organism>
<sequence>MDAIQLDVPTMLALLVEDGLVSRKDADSMYTGSRTKERAEAHPLTLIANQRWQSMETPSRQLTIDVLMQWLADKHHLEYINIDPLKVDVPSVCAVVSHAYATRYKILPVALTRTEITIATANPYDLDWERALSQAISLRIKRVLANPEDIIRYLAEFYSLQRSLKGATKTQSGSGAGVASFEQLVELGKTSSLDANDQHVVHIVDWLFQYAYEQRASDIHLEPRRDSGNIRFRIDGMMHLVYQIPVSVMSAVVSRIKLLGRMDIVEKRRPQDGRIKTKTPDGQEVELRLSTMPTVFGEKLVMRIFDPDVLSKSYRELGFTDEEMTIWNGLITQPNGIVLLTGPTGSGKTTTLYTTMRQLAQPEVNVCTIEDPIENVMPQLNQMQVQPQIGLNFADGVRTLLRQDPDIIMIGEIRDRETAEMAIQAALTGHLVLSTLHTNDAPSAVTRLLEIGVPGYLLNATLLGVVAQRLVRTLCPHCKAEHDISDETWSELVKPWRSAKPAKIYKPVGCLECRMTGYYGRTGIYEMLAVGPTLRKLIGQEMDIVTLRQAAIKHGMKPLRLSAAMKAAAGQTTVDEVLTVTPPALPED</sequence>
<dbReference type="EMBL" id="JACHHY010000014">
    <property type="protein sequence ID" value="MBB5019106.1"/>
    <property type="molecule type" value="Genomic_DNA"/>
</dbReference>